<evidence type="ECO:0000313" key="2">
    <source>
        <dbReference type="Proteomes" id="UP000234752"/>
    </source>
</evidence>
<accession>A0A2K9NFP9</accession>
<gene>
    <name evidence="1" type="ORF">C0V82_14870</name>
</gene>
<dbReference type="EMBL" id="CP025611">
    <property type="protein sequence ID" value="AUN31376.1"/>
    <property type="molecule type" value="Genomic_DNA"/>
</dbReference>
<organism evidence="1 2">
    <name type="scientific">Niveispirillum cyanobacteriorum</name>
    <dbReference type="NCBI Taxonomy" id="1612173"/>
    <lineage>
        <taxon>Bacteria</taxon>
        <taxon>Pseudomonadati</taxon>
        <taxon>Pseudomonadota</taxon>
        <taxon>Alphaproteobacteria</taxon>
        <taxon>Rhodospirillales</taxon>
        <taxon>Azospirillaceae</taxon>
        <taxon>Niveispirillum</taxon>
    </lineage>
</organism>
<dbReference type="Proteomes" id="UP000234752">
    <property type="component" value="Chromosome eg_1"/>
</dbReference>
<proteinExistence type="predicted"/>
<keyword evidence="2" id="KW-1185">Reference proteome</keyword>
<evidence type="ECO:0000313" key="1">
    <source>
        <dbReference type="EMBL" id="AUN31376.1"/>
    </source>
</evidence>
<dbReference type="OrthoDB" id="7306642at2"/>
<name>A0A2K9NFP9_9PROT</name>
<protein>
    <submittedName>
        <fullName evidence="1">Uncharacterized protein</fullName>
    </submittedName>
</protein>
<dbReference type="RefSeq" id="WP_102112982.1">
    <property type="nucleotide sequence ID" value="NZ_BMGN01000005.1"/>
</dbReference>
<sequence>MVISGGNLGDTLFKAINSNRSALAAAKVADTRTKTPTALGSLSAAAEDTSGAPADVIRLSDDAKQALRAEQQRTRQEIIAKFGRIRVAGDTEEERQRRQRADAVRDELNAYNDLSSKRGEEIVYNLREALGLLPPPGSDPNNPPDAGIGVTGDAMHDVLNRNPDLPQMTKSAALQAWEAERDADSVPEPPLPEIMRKVSEVYAFLAGSEGHGSKQISMYFDNASIEKLARLSEEQVRASLKAYGSDTGVAEQVKNSNIGAYMASGQGIGDPKVRGVEMTGLAVMDPDDPSGAPLMTLHSRSIPDYVRERGADMIVGMVNLLKKSYPAQEPVSA</sequence>
<dbReference type="AlphaFoldDB" id="A0A2K9NFP9"/>
<dbReference type="KEGG" id="ncb:C0V82_14870"/>
<reference evidence="1 2" key="1">
    <citation type="submission" date="2017-12" db="EMBL/GenBank/DDBJ databases">
        <title>Genomes of bacteria within cyanobacterial aggregates.</title>
        <authorList>
            <person name="Cai H."/>
        </authorList>
    </citation>
    <scope>NUCLEOTIDE SEQUENCE [LARGE SCALE GENOMIC DNA]</scope>
    <source>
        <strain evidence="1 2">TH16</strain>
    </source>
</reference>